<organism evidence="18 19">
    <name type="scientific">Paratissierella segnis</name>
    <dbReference type="NCBI Taxonomy" id="2763679"/>
    <lineage>
        <taxon>Bacteria</taxon>
        <taxon>Bacillati</taxon>
        <taxon>Bacillota</taxon>
        <taxon>Tissierellia</taxon>
        <taxon>Tissierellales</taxon>
        <taxon>Tissierellaceae</taxon>
        <taxon>Paratissierella</taxon>
    </lineage>
</organism>
<dbReference type="GO" id="GO:0050380">
    <property type="term" value="F:undecaprenyl-diphosphatase activity"/>
    <property type="evidence" value="ECO:0007669"/>
    <property type="project" value="UniProtKB-UniRule"/>
</dbReference>
<dbReference type="InterPro" id="IPR003824">
    <property type="entry name" value="UppP"/>
</dbReference>
<evidence type="ECO:0000313" key="18">
    <source>
        <dbReference type="EMBL" id="MBC8588775.1"/>
    </source>
</evidence>
<feature type="transmembrane region" description="Helical" evidence="17">
    <location>
        <begin position="254"/>
        <end position="273"/>
    </location>
</feature>
<evidence type="ECO:0000256" key="10">
    <source>
        <dbReference type="ARBA" id="ARBA00022989"/>
    </source>
</evidence>
<keyword evidence="13 17" id="KW-0961">Cell wall biogenesis/degradation</keyword>
<evidence type="ECO:0000256" key="1">
    <source>
        <dbReference type="ARBA" id="ARBA00004651"/>
    </source>
</evidence>
<keyword evidence="5 17" id="KW-1003">Cell membrane</keyword>
<keyword evidence="6 17" id="KW-0812">Transmembrane</keyword>
<accession>A0A926EYW1</accession>
<gene>
    <name evidence="17" type="primary">uppP</name>
    <name evidence="18" type="ORF">H8707_11160</name>
</gene>
<evidence type="ECO:0000256" key="16">
    <source>
        <dbReference type="ARBA" id="ARBA00047594"/>
    </source>
</evidence>
<evidence type="ECO:0000256" key="6">
    <source>
        <dbReference type="ARBA" id="ARBA00022692"/>
    </source>
</evidence>
<dbReference type="GO" id="GO:0008360">
    <property type="term" value="P:regulation of cell shape"/>
    <property type="evidence" value="ECO:0007669"/>
    <property type="project" value="UniProtKB-KW"/>
</dbReference>
<comment type="caution">
    <text evidence="18">The sequence shown here is derived from an EMBL/GenBank/DDBJ whole genome shotgun (WGS) entry which is preliminary data.</text>
</comment>
<evidence type="ECO:0000313" key="19">
    <source>
        <dbReference type="Proteomes" id="UP000601171"/>
    </source>
</evidence>
<dbReference type="Proteomes" id="UP000601171">
    <property type="component" value="Unassembled WGS sequence"/>
</dbReference>
<dbReference type="EMBL" id="JACRTG010000027">
    <property type="protein sequence ID" value="MBC8588775.1"/>
    <property type="molecule type" value="Genomic_DNA"/>
</dbReference>
<keyword evidence="10 17" id="KW-1133">Transmembrane helix</keyword>
<keyword evidence="7 17" id="KW-0378">Hydrolase</keyword>
<dbReference type="GO" id="GO:0009252">
    <property type="term" value="P:peptidoglycan biosynthetic process"/>
    <property type="evidence" value="ECO:0007669"/>
    <property type="project" value="UniProtKB-KW"/>
</dbReference>
<dbReference type="EC" id="3.6.1.27" evidence="3 17"/>
<protein>
    <recommendedName>
        <fullName evidence="4 17">Undecaprenyl-diphosphatase</fullName>
        <ecNumber evidence="3 17">3.6.1.27</ecNumber>
    </recommendedName>
    <alternativeName>
        <fullName evidence="15 17">Bacitracin resistance protein</fullName>
    </alternativeName>
    <alternativeName>
        <fullName evidence="14 17">Undecaprenyl pyrophosphate phosphatase</fullName>
    </alternativeName>
</protein>
<evidence type="ECO:0000256" key="7">
    <source>
        <dbReference type="ARBA" id="ARBA00022801"/>
    </source>
</evidence>
<evidence type="ECO:0000256" key="8">
    <source>
        <dbReference type="ARBA" id="ARBA00022960"/>
    </source>
</evidence>
<evidence type="ECO:0000256" key="17">
    <source>
        <dbReference type="HAMAP-Rule" id="MF_01006"/>
    </source>
</evidence>
<evidence type="ECO:0000256" key="9">
    <source>
        <dbReference type="ARBA" id="ARBA00022984"/>
    </source>
</evidence>
<evidence type="ECO:0000256" key="5">
    <source>
        <dbReference type="ARBA" id="ARBA00022475"/>
    </source>
</evidence>
<keyword evidence="11 17" id="KW-0472">Membrane</keyword>
<evidence type="ECO:0000256" key="3">
    <source>
        <dbReference type="ARBA" id="ARBA00012374"/>
    </source>
</evidence>
<keyword evidence="12 17" id="KW-0046">Antibiotic resistance</keyword>
<reference evidence="18" key="1">
    <citation type="submission" date="2020-08" db="EMBL/GenBank/DDBJ databases">
        <title>Genome public.</title>
        <authorList>
            <person name="Liu C."/>
            <person name="Sun Q."/>
        </authorList>
    </citation>
    <scope>NUCLEOTIDE SEQUENCE</scope>
    <source>
        <strain evidence="18">BX21</strain>
    </source>
</reference>
<evidence type="ECO:0000256" key="15">
    <source>
        <dbReference type="ARBA" id="ARBA00032932"/>
    </source>
</evidence>
<dbReference type="GO" id="GO:0046677">
    <property type="term" value="P:response to antibiotic"/>
    <property type="evidence" value="ECO:0007669"/>
    <property type="project" value="UniProtKB-UniRule"/>
</dbReference>
<comment type="subcellular location">
    <subcellularLocation>
        <location evidence="1 17">Cell membrane</location>
        <topology evidence="1 17">Multi-pass membrane protein</topology>
    </subcellularLocation>
</comment>
<comment type="function">
    <text evidence="17">Catalyzes the dephosphorylation of undecaprenyl diphosphate (UPP). Confers resistance to bacitracin.</text>
</comment>
<name>A0A926EYW1_9FIRM</name>
<evidence type="ECO:0000256" key="12">
    <source>
        <dbReference type="ARBA" id="ARBA00023251"/>
    </source>
</evidence>
<comment type="miscellaneous">
    <text evidence="17">Bacitracin is thought to be involved in the inhibition of peptidoglycan synthesis by sequestering undecaprenyl diphosphate, thereby reducing the pool of lipid carrier available.</text>
</comment>
<feature type="transmembrane region" description="Helical" evidence="17">
    <location>
        <begin position="220"/>
        <end position="242"/>
    </location>
</feature>
<keyword evidence="9 17" id="KW-0573">Peptidoglycan synthesis</keyword>
<dbReference type="HAMAP" id="MF_01006">
    <property type="entry name" value="Undec_diphosphatase"/>
    <property type="match status" value="1"/>
</dbReference>
<comment type="similarity">
    <text evidence="2 17">Belongs to the UppP family.</text>
</comment>
<dbReference type="Pfam" id="PF02673">
    <property type="entry name" value="BacA"/>
    <property type="match status" value="1"/>
</dbReference>
<comment type="catalytic activity">
    <reaction evidence="16 17">
        <text>di-trans,octa-cis-undecaprenyl diphosphate + H2O = di-trans,octa-cis-undecaprenyl phosphate + phosphate + H(+)</text>
        <dbReference type="Rhea" id="RHEA:28094"/>
        <dbReference type="ChEBI" id="CHEBI:15377"/>
        <dbReference type="ChEBI" id="CHEBI:15378"/>
        <dbReference type="ChEBI" id="CHEBI:43474"/>
        <dbReference type="ChEBI" id="CHEBI:58405"/>
        <dbReference type="ChEBI" id="CHEBI:60392"/>
        <dbReference type="EC" id="3.6.1.27"/>
    </reaction>
</comment>
<feature type="transmembrane region" description="Helical" evidence="17">
    <location>
        <begin position="91"/>
        <end position="109"/>
    </location>
</feature>
<dbReference type="RefSeq" id="WP_262430231.1">
    <property type="nucleotide sequence ID" value="NZ_JACRTG010000027.1"/>
</dbReference>
<evidence type="ECO:0000256" key="13">
    <source>
        <dbReference type="ARBA" id="ARBA00023316"/>
    </source>
</evidence>
<feature type="transmembrane region" description="Helical" evidence="17">
    <location>
        <begin position="115"/>
        <end position="137"/>
    </location>
</feature>
<dbReference type="PANTHER" id="PTHR30622">
    <property type="entry name" value="UNDECAPRENYL-DIPHOSPHATASE"/>
    <property type="match status" value="1"/>
</dbReference>
<evidence type="ECO:0000256" key="14">
    <source>
        <dbReference type="ARBA" id="ARBA00032707"/>
    </source>
</evidence>
<feature type="transmembrane region" description="Helical" evidence="17">
    <location>
        <begin position="40"/>
        <end position="60"/>
    </location>
</feature>
<evidence type="ECO:0000256" key="2">
    <source>
        <dbReference type="ARBA" id="ARBA00010621"/>
    </source>
</evidence>
<proteinExistence type="inferred from homology"/>
<dbReference type="GO" id="GO:0005886">
    <property type="term" value="C:plasma membrane"/>
    <property type="evidence" value="ECO:0007669"/>
    <property type="project" value="UniProtKB-SubCell"/>
</dbReference>
<keyword evidence="19" id="KW-1185">Reference proteome</keyword>
<feature type="transmembrane region" description="Helical" evidence="17">
    <location>
        <begin position="193"/>
        <end position="214"/>
    </location>
</feature>
<dbReference type="AlphaFoldDB" id="A0A926EYW1"/>
<dbReference type="GO" id="GO:0071555">
    <property type="term" value="P:cell wall organization"/>
    <property type="evidence" value="ECO:0007669"/>
    <property type="project" value="UniProtKB-KW"/>
</dbReference>
<dbReference type="PANTHER" id="PTHR30622:SF4">
    <property type="entry name" value="UNDECAPRENYL-DIPHOSPHATASE"/>
    <property type="match status" value="1"/>
</dbReference>
<sequence length="274" mass="30311">MSLIQAVILGIFQGIAEFLPISSSGHLALLQHLFGIEEGNLFFMEMLHFGTLISIFIVYFKDIKKIIYEIFILIGDIIKGRRKKLTAHQKLGLFVLTGSIPTAIIGLLFEDFFKNLYTSILPIGIAFIVTGFLLYFAERKTSKNRKIEDMNLMDSLVVGTCQGIAIIPGISRSGSTIVASLFRGLNKSLATEYSFLLALPAIFGAFLLGIIDVFKEGPNIVMINAPLIVGVILSAVVGVISIKTFIKVLKNNNLHYFSYYLWIVGIITVITQLI</sequence>
<evidence type="ECO:0000256" key="11">
    <source>
        <dbReference type="ARBA" id="ARBA00023136"/>
    </source>
</evidence>
<keyword evidence="8 17" id="KW-0133">Cell shape</keyword>
<evidence type="ECO:0000256" key="4">
    <source>
        <dbReference type="ARBA" id="ARBA00021581"/>
    </source>
</evidence>